<sequence>MKLTTASAVAALHILFTPVAWAQTTPPGEDSTEQSQPAADAPTGNDVIVTGTRERGRTQFDTLAPVDVLPETLIRSSVSSDLNNTLAQLLPSFNVQRLPAADGQAFVRPATLRGLSADQTLVLINGKRYHRSALLGTRGAQAPDLASIPSLAIKRIEVLRDGASAQYGSDAIAGVINIILDDAPGMEAFGQFSQYYAGDGNDYQSGARGGIALDDRGAIVFTGQFEHAEATSRTRQRPDALTFQAANPTLAVPNPVQRWGQPDEERVRGAIDMHYDLTPGATLYAFGTVQQGEGVTDFNWRNPAGTGSVYNASSAFPGFSFRSIYPVGFTPRFGTDFADLQLNSGLRGSLSDAFSYDISASSGRSRIDYRMRESLNASLGPNSPTSFYLGRLTQIETNLNADFVYRLPIGGVDPLNIAFGGERRIERYVVGTGDPASYAIGPGAATGLAPNSNGFPGFGPQQAGRFSQTSNAGYVDLAWRPIQLLSLGAAGRYEDFSSFGDKFTYKLSARVEPVEWLALRGTYSTGFRAPTPAQLNTRVVSQGLDTRTLQVFNQGRLAPSDPLAIALGAKPLRPETSRNATVGLALQTHVGLSATVDLYQIDVDDRFSQSATIAIPASLPNPNRFTSISYFTNDFNTRTRGVDVVIGYNRQLGEGRASATLAYNYNRTTVRSGTSAAIANATQRRIFEERLPRHNTTGTLGYDIGPVGVMLRGRYYGPWTDVTGNSTGELFQRFGGMTMFDAALTYRLTPNISIRGGAENLFGTYPDEATNQANRGLIYSRNAPYDTDGGRYYVRLGLTF</sequence>
<dbReference type="PANTHER" id="PTHR47234">
    <property type="match status" value="1"/>
</dbReference>
<evidence type="ECO:0000256" key="10">
    <source>
        <dbReference type="SAM" id="MobiDB-lite"/>
    </source>
</evidence>
<keyword evidence="5 9" id="KW-0798">TonB box</keyword>
<dbReference type="InterPro" id="IPR036942">
    <property type="entry name" value="Beta-barrel_TonB_sf"/>
</dbReference>
<keyword evidence="6 8" id="KW-0472">Membrane</keyword>
<dbReference type="InterPro" id="IPR037066">
    <property type="entry name" value="Plug_dom_sf"/>
</dbReference>
<evidence type="ECO:0000256" key="11">
    <source>
        <dbReference type="SAM" id="SignalP"/>
    </source>
</evidence>
<dbReference type="Proteomes" id="UP000032025">
    <property type="component" value="Unassembled WGS sequence"/>
</dbReference>
<comment type="subcellular location">
    <subcellularLocation>
        <location evidence="1 8">Cell outer membrane</location>
        <topology evidence="1 8">Multi-pass membrane protein</topology>
    </subcellularLocation>
</comment>
<evidence type="ECO:0000313" key="14">
    <source>
        <dbReference type="EMBL" id="GAN15738.1"/>
    </source>
</evidence>
<organism evidence="14 15">
    <name type="scientific">Sphingomonas paucimobilis NBRC 13935</name>
    <dbReference type="NCBI Taxonomy" id="1219050"/>
    <lineage>
        <taxon>Bacteria</taxon>
        <taxon>Pseudomonadati</taxon>
        <taxon>Pseudomonadota</taxon>
        <taxon>Alphaproteobacteria</taxon>
        <taxon>Sphingomonadales</taxon>
        <taxon>Sphingomonadaceae</taxon>
        <taxon>Sphingomonas</taxon>
    </lineage>
</organism>
<evidence type="ECO:0000256" key="2">
    <source>
        <dbReference type="ARBA" id="ARBA00022448"/>
    </source>
</evidence>
<gene>
    <name evidence="14" type="ORF">SP6_63_00540</name>
</gene>
<comment type="similarity">
    <text evidence="8 9">Belongs to the TonB-dependent receptor family.</text>
</comment>
<dbReference type="PANTHER" id="PTHR47234:SF3">
    <property type="entry name" value="SECRETIN_TONB SHORT N-TERMINAL DOMAIN-CONTAINING PROTEIN"/>
    <property type="match status" value="1"/>
</dbReference>
<feature type="region of interest" description="Disordered" evidence="10">
    <location>
        <begin position="23"/>
        <end position="47"/>
    </location>
</feature>
<dbReference type="Gene3D" id="2.170.130.10">
    <property type="entry name" value="TonB-dependent receptor, plug domain"/>
    <property type="match status" value="1"/>
</dbReference>
<feature type="chain" id="PRO_5002210295" evidence="11">
    <location>
        <begin position="23"/>
        <end position="800"/>
    </location>
</feature>
<dbReference type="CDD" id="cd01347">
    <property type="entry name" value="ligand_gated_channel"/>
    <property type="match status" value="1"/>
</dbReference>
<dbReference type="RefSeq" id="WP_007404625.1">
    <property type="nucleotide sequence ID" value="NZ_BBJS01000063.1"/>
</dbReference>
<evidence type="ECO:0000256" key="8">
    <source>
        <dbReference type="PROSITE-ProRule" id="PRU01360"/>
    </source>
</evidence>
<feature type="domain" description="TonB-dependent receptor-like beta-barrel" evidence="12">
    <location>
        <begin position="296"/>
        <end position="761"/>
    </location>
</feature>
<evidence type="ECO:0000256" key="4">
    <source>
        <dbReference type="ARBA" id="ARBA00022692"/>
    </source>
</evidence>
<proteinExistence type="inferred from homology"/>
<evidence type="ECO:0000256" key="5">
    <source>
        <dbReference type="ARBA" id="ARBA00023077"/>
    </source>
</evidence>
<dbReference type="SUPFAM" id="SSF56935">
    <property type="entry name" value="Porins"/>
    <property type="match status" value="1"/>
</dbReference>
<accession>A0A0C9NM65</accession>
<keyword evidence="2 8" id="KW-0813">Transport</keyword>
<keyword evidence="11" id="KW-0732">Signal</keyword>
<keyword evidence="7 8" id="KW-0998">Cell outer membrane</keyword>
<dbReference type="EMBL" id="BBJS01000063">
    <property type="protein sequence ID" value="GAN15738.1"/>
    <property type="molecule type" value="Genomic_DNA"/>
</dbReference>
<feature type="signal peptide" evidence="11">
    <location>
        <begin position="1"/>
        <end position="22"/>
    </location>
</feature>
<protein>
    <submittedName>
        <fullName evidence="14">DNA, contig: SP663</fullName>
    </submittedName>
</protein>
<reference evidence="14 15" key="1">
    <citation type="submission" date="2014-08" db="EMBL/GenBank/DDBJ databases">
        <title>Whole genome shotgun sequence of Sphingomonas paucimobilis NBRC 13935.</title>
        <authorList>
            <person name="Hosoyama A."/>
            <person name="Hashimoto M."/>
            <person name="Hosoyama Y."/>
            <person name="Noguchi M."/>
            <person name="Uohara A."/>
            <person name="Ohji S."/>
            <person name="Katano-Makiyama Y."/>
            <person name="Ichikawa N."/>
            <person name="Kimura A."/>
            <person name="Yamazoe A."/>
            <person name="Fujita N."/>
        </authorList>
    </citation>
    <scope>NUCLEOTIDE SEQUENCE [LARGE SCALE GENOMIC DNA]</scope>
    <source>
        <strain evidence="14 15">NBRC 13935</strain>
    </source>
</reference>
<name>A0A0C9NM65_SPHPI</name>
<evidence type="ECO:0000256" key="6">
    <source>
        <dbReference type="ARBA" id="ARBA00023136"/>
    </source>
</evidence>
<keyword evidence="15" id="KW-1185">Reference proteome</keyword>
<keyword evidence="3 8" id="KW-1134">Transmembrane beta strand</keyword>
<evidence type="ECO:0000313" key="15">
    <source>
        <dbReference type="Proteomes" id="UP000032025"/>
    </source>
</evidence>
<evidence type="ECO:0000256" key="1">
    <source>
        <dbReference type="ARBA" id="ARBA00004571"/>
    </source>
</evidence>
<evidence type="ECO:0000256" key="9">
    <source>
        <dbReference type="RuleBase" id="RU003357"/>
    </source>
</evidence>
<dbReference type="GeneID" id="78528536"/>
<dbReference type="AlphaFoldDB" id="A0A0C9NM65"/>
<keyword evidence="4 8" id="KW-0812">Transmembrane</keyword>
<evidence type="ECO:0000256" key="7">
    <source>
        <dbReference type="ARBA" id="ARBA00023237"/>
    </source>
</evidence>
<dbReference type="InterPro" id="IPR000531">
    <property type="entry name" value="Beta-barrel_TonB"/>
</dbReference>
<dbReference type="GO" id="GO:0009279">
    <property type="term" value="C:cell outer membrane"/>
    <property type="evidence" value="ECO:0007669"/>
    <property type="project" value="UniProtKB-SubCell"/>
</dbReference>
<dbReference type="InterPro" id="IPR039426">
    <property type="entry name" value="TonB-dep_rcpt-like"/>
</dbReference>
<dbReference type="Gene3D" id="2.40.170.20">
    <property type="entry name" value="TonB-dependent receptor, beta-barrel domain"/>
    <property type="match status" value="1"/>
</dbReference>
<evidence type="ECO:0000256" key="3">
    <source>
        <dbReference type="ARBA" id="ARBA00022452"/>
    </source>
</evidence>
<dbReference type="InterPro" id="IPR012910">
    <property type="entry name" value="Plug_dom"/>
</dbReference>
<dbReference type="PROSITE" id="PS52016">
    <property type="entry name" value="TONB_DEPENDENT_REC_3"/>
    <property type="match status" value="1"/>
</dbReference>
<evidence type="ECO:0000259" key="12">
    <source>
        <dbReference type="Pfam" id="PF00593"/>
    </source>
</evidence>
<evidence type="ECO:0000259" key="13">
    <source>
        <dbReference type="Pfam" id="PF07715"/>
    </source>
</evidence>
<comment type="caution">
    <text evidence="14">The sequence shown here is derived from an EMBL/GenBank/DDBJ whole genome shotgun (WGS) entry which is preliminary data.</text>
</comment>
<dbReference type="Pfam" id="PF07715">
    <property type="entry name" value="Plug"/>
    <property type="match status" value="1"/>
</dbReference>
<dbReference type="Pfam" id="PF00593">
    <property type="entry name" value="TonB_dep_Rec_b-barrel"/>
    <property type="match status" value="1"/>
</dbReference>
<feature type="domain" description="TonB-dependent receptor plug" evidence="13">
    <location>
        <begin position="59"/>
        <end position="175"/>
    </location>
</feature>